<protein>
    <submittedName>
        <fullName evidence="1">Uncharacterized protein</fullName>
    </submittedName>
</protein>
<sequence>MRDFRLAKATKPSHLSTNAEQRLLLLSKINRILSSIGVRKHFIDAEWASTDPMPSDLQPILEEQRNVTLVATISVRRSDAERRVNEFVRIVQSYTNLQPCLVPGNPAYLSQHELCKNPIRLIEAYARAIRRVYDGTMYLGCENIERASARIAGLFNMTLFHVYRRSMLEAFLSLPSEGGTAIYTPVVVDAINDMVKSYVARRGMVNDPGDCLPKHVIDEYVLSLSDEGFRVLDYLRRRRALLVVQPFTDSTLAIRKIFIKIRRLANEEGVT</sequence>
<gene>
    <name evidence="1" type="ORF">B9J98_03420</name>
</gene>
<dbReference type="EMBL" id="NDWU01000006">
    <property type="protein sequence ID" value="PUA32946.1"/>
    <property type="molecule type" value="Genomic_DNA"/>
</dbReference>
<comment type="caution">
    <text evidence="1">The sequence shown here is derived from an EMBL/GenBank/DDBJ whole genome shotgun (WGS) entry which is preliminary data.</text>
</comment>
<dbReference type="InterPro" id="IPR055812">
    <property type="entry name" value="DUF7388"/>
</dbReference>
<name>A0A2R7Y5X8_9ARCH</name>
<organism evidence="1 2">
    <name type="scientific">Candidatus Terraquivivens tikiterensis</name>
    <dbReference type="NCBI Taxonomy" id="1980982"/>
    <lineage>
        <taxon>Archaea</taxon>
        <taxon>Nitrososphaerota</taxon>
        <taxon>Candidatus Wolframiiraptoraceae</taxon>
        <taxon>Candidatus Terraquivivens</taxon>
    </lineage>
</organism>
<dbReference type="Proteomes" id="UP000244066">
    <property type="component" value="Unassembled WGS sequence"/>
</dbReference>
<proteinExistence type="predicted"/>
<evidence type="ECO:0000313" key="1">
    <source>
        <dbReference type="EMBL" id="PUA32946.1"/>
    </source>
</evidence>
<accession>A0A2R7Y5X8</accession>
<evidence type="ECO:0000313" key="2">
    <source>
        <dbReference type="Proteomes" id="UP000244066"/>
    </source>
</evidence>
<dbReference type="AlphaFoldDB" id="A0A2R7Y5X8"/>
<dbReference type="Pfam" id="PF24114">
    <property type="entry name" value="DUF7388"/>
    <property type="match status" value="1"/>
</dbReference>
<reference evidence="1 2" key="1">
    <citation type="submission" date="2017-04" db="EMBL/GenBank/DDBJ databases">
        <title>Draft Aigarchaeota genome from a New Zealand hot spring.</title>
        <authorList>
            <person name="Reysenbach A.-L."/>
            <person name="Donaho J.A."/>
            <person name="Gerhart J."/>
            <person name="Kelley J.F."/>
            <person name="Kouba K."/>
            <person name="Podar M."/>
            <person name="Stott M."/>
        </authorList>
    </citation>
    <scope>NUCLEOTIDE SEQUENCE [LARGE SCALE GENOMIC DNA]</scope>
    <source>
        <strain evidence="1">NZ13_MG1</strain>
    </source>
</reference>